<organism evidence="2 3">
    <name type="scientific">Pyrobaculum oguniense (strain DSM 13380 / JCM 10595 / TE7)</name>
    <dbReference type="NCBI Taxonomy" id="698757"/>
    <lineage>
        <taxon>Archaea</taxon>
        <taxon>Thermoproteota</taxon>
        <taxon>Thermoprotei</taxon>
        <taxon>Thermoproteales</taxon>
        <taxon>Thermoproteaceae</taxon>
        <taxon>Pyrobaculum</taxon>
    </lineage>
</organism>
<protein>
    <recommendedName>
        <fullName evidence="1">DUF8052 domain-containing protein</fullName>
    </recommendedName>
</protein>
<evidence type="ECO:0000313" key="2">
    <source>
        <dbReference type="EMBL" id="AFA39987.1"/>
    </source>
</evidence>
<feature type="domain" description="DUF8052" evidence="1">
    <location>
        <begin position="35"/>
        <end position="154"/>
    </location>
</feature>
<dbReference type="eggNOG" id="arCOG12875">
    <property type="taxonomic scope" value="Archaea"/>
</dbReference>
<dbReference type="EMBL" id="CP003316">
    <property type="protein sequence ID" value="AFA39987.1"/>
    <property type="molecule type" value="Genomic_DNA"/>
</dbReference>
<evidence type="ECO:0000313" key="3">
    <source>
        <dbReference type="Proteomes" id="UP000009062"/>
    </source>
</evidence>
<keyword evidence="3" id="KW-1185">Reference proteome</keyword>
<dbReference type="AlphaFoldDB" id="H6QCL9"/>
<accession>H6QCL9</accession>
<proteinExistence type="predicted"/>
<dbReference type="InterPro" id="IPR058365">
    <property type="entry name" value="DUF8052"/>
</dbReference>
<reference evidence="2 3" key="1">
    <citation type="journal article" date="2012" name="Stand. Genomic Sci.">
        <title>Complete genome sequence of Pyrobaculum oguniense.</title>
        <authorList>
            <person name="Bernick D.L."/>
            <person name="Karplus K."/>
            <person name="Lui L.M."/>
            <person name="Coker J.K."/>
            <person name="Murphy J.N."/>
            <person name="Chan P.P."/>
            <person name="Cozen A.E."/>
            <person name="Lowe T.M."/>
        </authorList>
    </citation>
    <scope>NUCLEOTIDE SEQUENCE [LARGE SCALE GENOMIC DNA]</scope>
    <source>
        <strain evidence="2 3">TE7</strain>
    </source>
</reference>
<dbReference type="KEGG" id="pog:Pogu_1960"/>
<dbReference type="Pfam" id="PF26226">
    <property type="entry name" value="DUF8052"/>
    <property type="match status" value="1"/>
</dbReference>
<dbReference type="Proteomes" id="UP000009062">
    <property type="component" value="Chromosome"/>
</dbReference>
<evidence type="ECO:0000259" key="1">
    <source>
        <dbReference type="Pfam" id="PF26226"/>
    </source>
</evidence>
<gene>
    <name evidence="2" type="ordered locus">Pogu_1960</name>
</gene>
<name>H6QCL9_PYROT</name>
<sequence length="165" mass="18879">MSLLDKLRSKYEEEGWKRLGGLPLEAYILELFLERRPVLFPGAVVEKYSIYVVDFPTAMSVATKEQVVNTLQTTWDIVQTLNLWSPSHYMSTVRLVVLSNSVGDDVKNLAVKYRKIRGVRLGLHGLIRQYLVVVDTGRGKIYAHKDLKKQIGLFEELFSEPQRGP</sequence>
<dbReference type="HOGENOM" id="CLU_1607213_0_0_2"/>